<dbReference type="Proteomes" id="UP000674179">
    <property type="component" value="Chromosome 4"/>
</dbReference>
<feature type="region of interest" description="Disordered" evidence="4">
    <location>
        <begin position="2210"/>
        <end position="2229"/>
    </location>
</feature>
<feature type="compositionally biased region" description="Low complexity" evidence="4">
    <location>
        <begin position="2999"/>
        <end position="3010"/>
    </location>
</feature>
<evidence type="ECO:0000256" key="5">
    <source>
        <dbReference type="SAM" id="Phobius"/>
    </source>
</evidence>
<feature type="region of interest" description="Disordered" evidence="4">
    <location>
        <begin position="845"/>
        <end position="866"/>
    </location>
</feature>
<feature type="region of interest" description="Disordered" evidence="4">
    <location>
        <begin position="1332"/>
        <end position="1368"/>
    </location>
</feature>
<proteinExistence type="predicted"/>
<feature type="compositionally biased region" description="Low complexity" evidence="4">
    <location>
        <begin position="2164"/>
        <end position="2174"/>
    </location>
</feature>
<feature type="transmembrane region" description="Helical" evidence="5">
    <location>
        <begin position="38"/>
        <end position="58"/>
    </location>
</feature>
<dbReference type="RefSeq" id="XP_067695924.1">
    <property type="nucleotide sequence ID" value="XM_067839592.1"/>
</dbReference>
<keyword evidence="2 3" id="KW-0040">ANK repeat</keyword>
<dbReference type="PROSITE" id="PS50297">
    <property type="entry name" value="ANK_REP_REGION"/>
    <property type="match status" value="3"/>
</dbReference>
<evidence type="ECO:0000256" key="2">
    <source>
        <dbReference type="ARBA" id="ARBA00023043"/>
    </source>
</evidence>
<feature type="region of interest" description="Disordered" evidence="4">
    <location>
        <begin position="1054"/>
        <end position="1115"/>
    </location>
</feature>
<keyword evidence="5" id="KW-0472">Membrane</keyword>
<feature type="region of interest" description="Disordered" evidence="4">
    <location>
        <begin position="1389"/>
        <end position="1408"/>
    </location>
</feature>
<feature type="transmembrane region" description="Helical" evidence="5">
    <location>
        <begin position="456"/>
        <end position="481"/>
    </location>
</feature>
<feature type="region of interest" description="Disordered" evidence="4">
    <location>
        <begin position="2267"/>
        <end position="2324"/>
    </location>
</feature>
<dbReference type="PROSITE" id="PS50088">
    <property type="entry name" value="ANK_REPEAT"/>
    <property type="match status" value="4"/>
</dbReference>
<feature type="repeat" description="ANK" evidence="3">
    <location>
        <begin position="1456"/>
        <end position="1482"/>
    </location>
</feature>
<evidence type="ECO:0000313" key="6">
    <source>
        <dbReference type="EMBL" id="KAG5486590.1"/>
    </source>
</evidence>
<feature type="region of interest" description="Disordered" evidence="4">
    <location>
        <begin position="372"/>
        <end position="405"/>
    </location>
</feature>
<gene>
    <name evidence="6" type="ORF">CUR178_07957</name>
</gene>
<feature type="transmembrane region" description="Helical" evidence="5">
    <location>
        <begin position="144"/>
        <end position="165"/>
    </location>
</feature>
<feature type="region of interest" description="Disordered" evidence="4">
    <location>
        <begin position="1837"/>
        <end position="1857"/>
    </location>
</feature>
<protein>
    <recommendedName>
        <fullName evidence="8">Ankyrin repeat protein</fullName>
    </recommendedName>
</protein>
<feature type="region of interest" description="Disordered" evidence="4">
    <location>
        <begin position="2068"/>
        <end position="2120"/>
    </location>
</feature>
<feature type="compositionally biased region" description="Basic and acidic residues" evidence="4">
    <location>
        <begin position="2543"/>
        <end position="2552"/>
    </location>
</feature>
<feature type="repeat" description="ANK" evidence="3">
    <location>
        <begin position="1801"/>
        <end position="1822"/>
    </location>
</feature>
<name>A0A836KXJ4_LEIEN</name>
<reference evidence="6 7" key="1">
    <citation type="submission" date="2021-02" db="EMBL/GenBank/DDBJ databases">
        <title>Leishmania (Mundinia) enrietti genome sequencing and assembly.</title>
        <authorList>
            <person name="Almutairi H."/>
            <person name="Gatherer D."/>
        </authorList>
    </citation>
    <scope>NUCLEOTIDE SEQUENCE [LARGE SCALE GENOMIC DNA]</scope>
    <source>
        <strain evidence="6">CUR178</strain>
    </source>
</reference>
<feature type="compositionally biased region" description="Basic residues" evidence="4">
    <location>
        <begin position="2301"/>
        <end position="2312"/>
    </location>
</feature>
<feature type="compositionally biased region" description="Low complexity" evidence="4">
    <location>
        <begin position="2583"/>
        <end position="2593"/>
    </location>
</feature>
<feature type="region of interest" description="Disordered" evidence="4">
    <location>
        <begin position="333"/>
        <end position="353"/>
    </location>
</feature>
<evidence type="ECO:0000256" key="3">
    <source>
        <dbReference type="PROSITE-ProRule" id="PRU00023"/>
    </source>
</evidence>
<dbReference type="GeneID" id="94175102"/>
<feature type="compositionally biased region" description="Low complexity" evidence="4">
    <location>
        <begin position="1349"/>
        <end position="1368"/>
    </location>
</feature>
<accession>A0A836KXJ4</accession>
<evidence type="ECO:0000256" key="1">
    <source>
        <dbReference type="ARBA" id="ARBA00022737"/>
    </source>
</evidence>
<feature type="transmembrane region" description="Helical" evidence="5">
    <location>
        <begin position="648"/>
        <end position="674"/>
    </location>
</feature>
<feature type="region of interest" description="Disordered" evidence="4">
    <location>
        <begin position="1503"/>
        <end position="1555"/>
    </location>
</feature>
<feature type="region of interest" description="Disordered" evidence="4">
    <location>
        <begin position="2532"/>
        <end position="2593"/>
    </location>
</feature>
<dbReference type="Gene3D" id="1.25.40.20">
    <property type="entry name" value="Ankyrin repeat-containing domain"/>
    <property type="match status" value="3"/>
</dbReference>
<comment type="caution">
    <text evidence="6">The sequence shown here is derived from an EMBL/GenBank/DDBJ whole genome shotgun (WGS) entry which is preliminary data.</text>
</comment>
<evidence type="ECO:0000256" key="4">
    <source>
        <dbReference type="SAM" id="MobiDB-lite"/>
    </source>
</evidence>
<evidence type="ECO:0000313" key="7">
    <source>
        <dbReference type="Proteomes" id="UP000674179"/>
    </source>
</evidence>
<feature type="region of interest" description="Disordered" evidence="4">
    <location>
        <begin position="786"/>
        <end position="807"/>
    </location>
</feature>
<dbReference type="PANTHER" id="PTHR24161">
    <property type="entry name" value="ANK_REP_REGION DOMAIN-CONTAINING PROTEIN-RELATED"/>
    <property type="match status" value="1"/>
</dbReference>
<feature type="compositionally biased region" description="Low complexity" evidence="4">
    <location>
        <begin position="1393"/>
        <end position="1403"/>
    </location>
</feature>
<feature type="repeat" description="ANK" evidence="3">
    <location>
        <begin position="2662"/>
        <end position="2694"/>
    </location>
</feature>
<feature type="transmembrane region" description="Helical" evidence="5">
    <location>
        <begin position="6"/>
        <end position="26"/>
    </location>
</feature>
<keyword evidence="5" id="KW-1133">Transmembrane helix</keyword>
<dbReference type="PANTHER" id="PTHR24161:SF124">
    <property type="entry name" value="TRANSIENT RECEPTOR POTENTIAL CHANNEL PYREXIA"/>
    <property type="match status" value="1"/>
</dbReference>
<feature type="compositionally biased region" description="Low complexity" evidence="4">
    <location>
        <begin position="2554"/>
        <end position="2570"/>
    </location>
</feature>
<keyword evidence="7" id="KW-1185">Reference proteome</keyword>
<evidence type="ECO:0008006" key="8">
    <source>
        <dbReference type="Google" id="ProtNLM"/>
    </source>
</evidence>
<sequence>MELAHVCLVALVGYVLAGLLGAYFLVRFRRLHCVRQVQPWYCMVHYVCYGGVLVYLMFTGLIQRRHNGNEDGERMSAGTSPTLFGRVTTAFQHPPASRPWQVCEPLGPVALHVFLSQWARVTSAPPSPAAPTTIVPFCCLYEPLVQVIVATAFFSSFALLCNARWRYAVMGMAERQPGLWQAIVAVTATEATSAGPRSGTALAGASGEVNKHGVSVLDETASGAAAAPSPRMSGGSFVVPSNLAQWPLVVPRRRRARAPSHATSARIVGSSSQGGFEHCSGVTSVAIATEDAGEDDCPVNRTRAYHTKRRTGGGKATAAAAARRDGALVEEATASGSQGKFGQRGLRHPRPQQQYRRVTAFCEDDYDDIDDDGEERLRGRGPSSQAGHTVSFPSVRKNEGPPRSSRSLWRRLLCFSGWRLWSFSEYECEEDPASARRHGPASLEQRRRFQRLCRQLLAAFWLSDAVVVLLVYLFFALLAVARVAVAVAAASAWAATQASTAKESDGLVHGKGEAGQLVTVTVAAAVVPCPTECFVGIAGLLLLAAQRALLRRRMRGLQQILTLSAVAASASFAASAARRDSITARQQQLRQRLLRRSSRKLSCCGLHSSTDFLCIPSTGQQQRMEAAGSAARGGTATATSALLRFRHALAVSLLLLILQLLSDVVWAWVAAVWLTAGSAVASLADAVVDPLRWVSTEYRCLVSRTRWELFFSYSFTPFSLDLMNAHGQHVTGSMQASMPGSLGGLGLPGATGKEWLGCRSNSTCIAMSTAAIPTFSSRHRRFSTVQRSARVRAGGGRGPLGMSSRHGVPFSSRAASSLSTYSAATAASETLLAEGVADVVVGEDHERGGRLSDDAPGPHGMAGGGAAAATTISPIQFWHNVAVKVLQKSGKATGEVVGAAELRGGDDENGVGVFAAAAAETDSVDVRRSLVDGGCVGADEVRLHSGWAAAEDAAAPIPSSCFPSVADPFGRTPAAASALLDPTPAVVSPLGMLSTMPDMEHLNPASARFARENLKGSMLLALPTVARVGGKVEAAELETREQPTVSKREEQWAEEAAMGAQRRPASGAVALDWTPPDKNEENLEVGRPSADSAVPGALEGAGETQQPQSGPRDGWLSRALTTVVSSIAVTRCSSDCIDSDGAEAPSAQPDPASEALNASLYSFSSFSSSAVRAPIDHEEDFERFLNCVRRDGDNTYALQGLLAAGGSTYGQRVDAKGRGALHYAAMGGFVHGAIFLGRIGADPNVLDKAGYAPLHYAVLYHTEVRPSPRITDESPSAGAQEAPQILGIPVLETTAVQAAEQAKKRRQRHLQQQVEWVQAQLQAAHSAGSDAACGVESRISSGKSPQQPAPTASSHAADAGAAMSGTPSKSLTTLPLPIVIPPLLPSQPSKGVASAAARSTSSAFPDGDSMAIRTTTTAAAAAAVAAVVVPEEKGPLCSMAGALVHLGAQVDLPTVKGLTALHLAVMQGSIGLVNILLREGANPLLGPELEALSVAESSDTVARGASSYGRKRNKASSLNPKQQWQASTDTPQPTNNRGRGKASLISSESDDSHAASDDASGFFCTFMQRRKWVDVHITNAGNPIVNGHCKSPLLLAVELDADLVVASMLRHAALKTTAARVVAGLSPSLVPVAHVPEQPSSASLPAPQGVASVVAVVSMASDSPASRAQGCPPPAPLPFAAANIVGSHTGHSVAAAGFVDLSTSSALLSHASPASTAHPLADSIAEDAAVEFPLPISEAATAAVPASASSSNAHRPGSGRMPSHTVDVHDASFSSSTTTTAAVATALHSSTRTWWERCCPHGFSPLHIALVLGNAQATRVLLLRWCYAEDVAHSRNAAATPQRSLSGAKRLGGKAHESSSHGPCMTAIAALALPESVLVATTTVPPLMSPEATATSTAVTAASDDAASILVDFVSGAASSFNVGVVAAEQQQQQQPVLAHVTVPLAEEAEDSPLSMSGTSARGAAAAAPTATLSLVPSTGPVTFWVPPLRLNLFHLAAVGDSVECLAYVLRWRGAPDYVPCSLDDVYDDERHTAYPQCESTMALDAHQRRRPHQRQQKRRRAHRLRQAARNLSGVAESEAAVTTTEPNAPRTVEDVVPADRSSRRTSAAGANRRMASGEEVTAVETATLVVSIGELGAVSKQSPSLSAATAASQSAALVAAAPGWSSAPSSTGSRTVGTAESSFERHSDDTASSATSDIFNQTWSSDDFSVESSGADNAAAVPTASRRERRARAQQQAFVRALVTLLQPNIRVDAVRQRVRATVFGSNGGGGADGAIGRNFLRRPSGNGTLRKTAKPQSAKARRPSPPRRRMGRVDGKGGDDGNGSIMMANTCFGSTAAAAALHTGMTLCYATMSHPLGRHKSGFRSENGAGDCSSRSSSNDKHVQRRIDEESVELRELPRQTKEADRLRRLRQQRTRAFVSAVAKLRQSITGVPIDNTHLAAVETAVDRACASMTSVSARRSLQEALLIVTRRLQNQHRRARLASGLSCVAAAATAAADAASNHGDEQASHPESDNEYAVITTASATGDASTVSMRNVGGKGSDRGDEDGLRASATVTAGTSKSSSSSRSTRRKEGTEADSSRSGSSSSCPDSPLAASYYSSLHSATTTTATAMHESGSAEPAESPTASASDVGKHSCCRQESTLRLLRAISAELNAIDTRGLTPLHYAIANRNASMVYLLCAYGATFVFASEQTEVDLTGHSAEVIAATFAVDRHSGGGDAGASAEAGIEPATRQEDMLTPTANTNSMSPTPSLLPTAWTSAHAQRSAAAVTVATDALFSLGERYYAQLSLSTQEALRRAARSGSAEYLLLWMPTQDEREAERQLLAAPPVSETADTATASFQHIASPPAPHPPMSPAVPTNTIGSAASGRRHSPENDDLHSAQSPVVKPPSCLSVTSQQPATMAATLTAALGINDASLVTRATVAPSNAPMTSEGPFAKTMMMAGSASVDEGSGDAPLASLQAHLIDQDTKALQSMVAGKANRNGDDVSGEGFANSSRSPSPSLRSSCDADVSLSETKNETMVTVNAEAGKSSKQCAARETLLQCSVSSPPASATAVVPPSSSGAAAAAPEYTLLEPHDVFLIHVVRNPAKAESIVRAATEGTALRYLFLASVVSGDNL</sequence>
<dbReference type="SMART" id="SM00248">
    <property type="entry name" value="ANK"/>
    <property type="match status" value="6"/>
</dbReference>
<feature type="region of interest" description="Disordered" evidence="4">
    <location>
        <begin position="2846"/>
        <end position="2897"/>
    </location>
</feature>
<dbReference type="InterPro" id="IPR036770">
    <property type="entry name" value="Ankyrin_rpt-contain_sf"/>
</dbReference>
<feature type="region of interest" description="Disordered" evidence="4">
    <location>
        <begin position="2164"/>
        <end position="2195"/>
    </location>
</feature>
<feature type="region of interest" description="Disordered" evidence="4">
    <location>
        <begin position="2611"/>
        <end position="2636"/>
    </location>
</feature>
<feature type="transmembrane region" description="Helical" evidence="5">
    <location>
        <begin position="517"/>
        <end position="545"/>
    </location>
</feature>
<feature type="compositionally biased region" description="Polar residues" evidence="4">
    <location>
        <begin position="2743"/>
        <end position="2753"/>
    </location>
</feature>
<feature type="compositionally biased region" description="Polar residues" evidence="4">
    <location>
        <begin position="382"/>
        <end position="392"/>
    </location>
</feature>
<keyword evidence="5" id="KW-0812">Transmembrane</keyword>
<feature type="compositionally biased region" description="Low complexity" evidence="4">
    <location>
        <begin position="2611"/>
        <end position="2632"/>
    </location>
</feature>
<feature type="region of interest" description="Disordered" evidence="4">
    <location>
        <begin position="2980"/>
        <end position="3012"/>
    </location>
</feature>
<dbReference type="SUPFAM" id="SSF48403">
    <property type="entry name" value="Ankyrin repeat"/>
    <property type="match status" value="3"/>
</dbReference>
<feature type="repeat" description="ANK" evidence="3">
    <location>
        <begin position="1216"/>
        <end position="1248"/>
    </location>
</feature>
<dbReference type="Pfam" id="PF00023">
    <property type="entry name" value="Ank"/>
    <property type="match status" value="2"/>
</dbReference>
<keyword evidence="1" id="KW-0677">Repeat</keyword>
<organism evidence="6 7">
    <name type="scientific">Leishmania enriettii</name>
    <dbReference type="NCBI Taxonomy" id="5663"/>
    <lineage>
        <taxon>Eukaryota</taxon>
        <taxon>Discoba</taxon>
        <taxon>Euglenozoa</taxon>
        <taxon>Kinetoplastea</taxon>
        <taxon>Metakinetoplastina</taxon>
        <taxon>Trypanosomatida</taxon>
        <taxon>Trypanosomatidae</taxon>
        <taxon>Leishmaniinae</taxon>
        <taxon>Leishmania</taxon>
    </lineage>
</organism>
<feature type="region of interest" description="Disordered" evidence="4">
    <location>
        <begin position="1745"/>
        <end position="1772"/>
    </location>
</feature>
<feature type="region of interest" description="Disordered" evidence="4">
    <location>
        <begin position="2719"/>
        <end position="2753"/>
    </location>
</feature>
<dbReference type="InterPro" id="IPR002110">
    <property type="entry name" value="Ankyrin_rpt"/>
</dbReference>
<feature type="compositionally biased region" description="Polar residues" evidence="4">
    <location>
        <begin position="1515"/>
        <end position="1537"/>
    </location>
</feature>
<feature type="region of interest" description="Disordered" evidence="4">
    <location>
        <begin position="2362"/>
        <end position="2389"/>
    </location>
</feature>
<dbReference type="OrthoDB" id="267778at2759"/>
<feature type="compositionally biased region" description="Basic and acidic residues" evidence="4">
    <location>
        <begin position="2380"/>
        <end position="2389"/>
    </location>
</feature>
<feature type="compositionally biased region" description="Pro residues" evidence="4">
    <location>
        <begin position="2850"/>
        <end position="2859"/>
    </location>
</feature>
<dbReference type="EMBL" id="JAFHKP010000004">
    <property type="protein sequence ID" value="KAG5486590.1"/>
    <property type="molecule type" value="Genomic_DNA"/>
</dbReference>
<dbReference type="KEGG" id="lenr:94175102"/>